<evidence type="ECO:0000313" key="4">
    <source>
        <dbReference type="Proteomes" id="UP001445076"/>
    </source>
</evidence>
<feature type="non-terminal residue" evidence="3">
    <location>
        <position position="1"/>
    </location>
</feature>
<reference evidence="3 4" key="1">
    <citation type="journal article" date="2024" name="BMC Genomics">
        <title>Genome assembly of redclaw crayfish (Cherax quadricarinatus) provides insights into its immune adaptation and hypoxia tolerance.</title>
        <authorList>
            <person name="Liu Z."/>
            <person name="Zheng J."/>
            <person name="Li H."/>
            <person name="Fang K."/>
            <person name="Wang S."/>
            <person name="He J."/>
            <person name="Zhou D."/>
            <person name="Weng S."/>
            <person name="Chi M."/>
            <person name="Gu Z."/>
            <person name="He J."/>
            <person name="Li F."/>
            <person name="Wang M."/>
        </authorList>
    </citation>
    <scope>NUCLEOTIDE SEQUENCE [LARGE SCALE GENOMIC DNA]</scope>
    <source>
        <strain evidence="3">ZL_2023a</strain>
    </source>
</reference>
<keyword evidence="4" id="KW-1185">Reference proteome</keyword>
<dbReference type="Proteomes" id="UP001445076">
    <property type="component" value="Unassembled WGS sequence"/>
</dbReference>
<organism evidence="3 4">
    <name type="scientific">Cherax quadricarinatus</name>
    <name type="common">Australian red claw crayfish</name>
    <dbReference type="NCBI Taxonomy" id="27406"/>
    <lineage>
        <taxon>Eukaryota</taxon>
        <taxon>Metazoa</taxon>
        <taxon>Ecdysozoa</taxon>
        <taxon>Arthropoda</taxon>
        <taxon>Crustacea</taxon>
        <taxon>Multicrustacea</taxon>
        <taxon>Malacostraca</taxon>
        <taxon>Eumalacostraca</taxon>
        <taxon>Eucarida</taxon>
        <taxon>Decapoda</taxon>
        <taxon>Pleocyemata</taxon>
        <taxon>Astacidea</taxon>
        <taxon>Parastacoidea</taxon>
        <taxon>Parastacidae</taxon>
        <taxon>Cherax</taxon>
    </lineage>
</organism>
<feature type="domain" description="DNA repair metallo-beta-lactamase" evidence="2">
    <location>
        <begin position="25"/>
        <end position="73"/>
    </location>
</feature>
<gene>
    <name evidence="3" type="ORF">OTU49_003808</name>
</gene>
<dbReference type="AlphaFoldDB" id="A0AAW0XFA6"/>
<evidence type="ECO:0000313" key="3">
    <source>
        <dbReference type="EMBL" id="KAK8739044.1"/>
    </source>
</evidence>
<feature type="region of interest" description="Disordered" evidence="1">
    <location>
        <begin position="153"/>
        <end position="174"/>
    </location>
</feature>
<dbReference type="EMBL" id="JARKIK010000038">
    <property type="protein sequence ID" value="KAK8739044.1"/>
    <property type="molecule type" value="Genomic_DNA"/>
</dbReference>
<proteinExistence type="predicted"/>
<dbReference type="Pfam" id="PF07522">
    <property type="entry name" value="DRMBL"/>
    <property type="match status" value="1"/>
</dbReference>
<sequence>FQVSAHKKWSQEQPTISIVLTALYVGWSNGPYSSQHGKGIFTVPYSDHSSYPELLEMVAKLAPRQVVPIVQQKSPKGWWADSNAPDQAVKMDMSVYANLLTIPPPEPVIVPEPIVDLMQKGGPFPLTQQPRWCGLRHAVTLRPRRTMGVVFTSPDRSFSSPSQHTVSPAPSSVSTLDVSIPDTYTAYHSDFSLVTKSSPDSKLLQSINGRQLDVQNLNEEVPEISKLEDKPSQSRVLPAPQSSLQVSNATFEHCSVHSDNGTPSKKQKDDLLSTFPATQARNTQVSSLSSSRETPEEALSRERKFCVKQAVSLMSAQCDRLSNEETADNYDFSTLANDTWAVYRSLDHLLGLL</sequence>
<accession>A0AAW0XFA6</accession>
<protein>
    <recommendedName>
        <fullName evidence="2">DNA repair metallo-beta-lactamase domain-containing protein</fullName>
    </recommendedName>
</protein>
<comment type="caution">
    <text evidence="3">The sequence shown here is derived from an EMBL/GenBank/DDBJ whole genome shotgun (WGS) entry which is preliminary data.</text>
</comment>
<evidence type="ECO:0000256" key="1">
    <source>
        <dbReference type="SAM" id="MobiDB-lite"/>
    </source>
</evidence>
<feature type="compositionally biased region" description="Polar residues" evidence="1">
    <location>
        <begin position="154"/>
        <end position="174"/>
    </location>
</feature>
<dbReference type="InterPro" id="IPR011084">
    <property type="entry name" value="DRMBL"/>
</dbReference>
<evidence type="ECO:0000259" key="2">
    <source>
        <dbReference type="Pfam" id="PF07522"/>
    </source>
</evidence>
<name>A0AAW0XFA6_CHEQU</name>